<evidence type="ECO:0008006" key="6">
    <source>
        <dbReference type="Google" id="ProtNLM"/>
    </source>
</evidence>
<gene>
    <name evidence="4" type="ORF">GCM10025867_15690</name>
</gene>
<organism evidence="4 5">
    <name type="scientific">Frondihabitans sucicola</name>
    <dbReference type="NCBI Taxonomy" id="1268041"/>
    <lineage>
        <taxon>Bacteria</taxon>
        <taxon>Bacillati</taxon>
        <taxon>Actinomycetota</taxon>
        <taxon>Actinomycetes</taxon>
        <taxon>Micrococcales</taxon>
        <taxon>Microbacteriaceae</taxon>
        <taxon>Frondihabitans</taxon>
    </lineage>
</organism>
<dbReference type="SUPFAM" id="SSF51735">
    <property type="entry name" value="NAD(P)-binding Rossmann-fold domains"/>
    <property type="match status" value="1"/>
</dbReference>
<dbReference type="InterPro" id="IPR055170">
    <property type="entry name" value="GFO_IDH_MocA-like_dom"/>
</dbReference>
<keyword evidence="5" id="KW-1185">Reference proteome</keyword>
<evidence type="ECO:0000313" key="5">
    <source>
        <dbReference type="Proteomes" id="UP001321486"/>
    </source>
</evidence>
<protein>
    <recommendedName>
        <fullName evidence="6">Gfo/Idh/MocA family oxidoreductase</fullName>
    </recommendedName>
</protein>
<evidence type="ECO:0000259" key="3">
    <source>
        <dbReference type="Pfam" id="PF22725"/>
    </source>
</evidence>
<dbReference type="Pfam" id="PF22725">
    <property type="entry name" value="GFO_IDH_MocA_C3"/>
    <property type="match status" value="1"/>
</dbReference>
<dbReference type="InterPro" id="IPR000683">
    <property type="entry name" value="Gfo/Idh/MocA-like_OxRdtase_N"/>
</dbReference>
<evidence type="ECO:0000259" key="2">
    <source>
        <dbReference type="Pfam" id="PF01408"/>
    </source>
</evidence>
<dbReference type="InterPro" id="IPR036291">
    <property type="entry name" value="NAD(P)-bd_dom_sf"/>
</dbReference>
<dbReference type="SUPFAM" id="SSF55347">
    <property type="entry name" value="Glyceraldehyde-3-phosphate dehydrogenase-like, C-terminal domain"/>
    <property type="match status" value="1"/>
</dbReference>
<dbReference type="PANTHER" id="PTHR43708">
    <property type="entry name" value="CONSERVED EXPRESSED OXIDOREDUCTASE (EUROFUNG)"/>
    <property type="match status" value="1"/>
</dbReference>
<dbReference type="PANTHER" id="PTHR43708:SF3">
    <property type="entry name" value="OXIDOREDUCTASE"/>
    <property type="match status" value="1"/>
</dbReference>
<evidence type="ECO:0000313" key="4">
    <source>
        <dbReference type="EMBL" id="BDZ49328.1"/>
    </source>
</evidence>
<name>A0ABM8GLQ1_9MICO</name>
<dbReference type="Proteomes" id="UP001321486">
    <property type="component" value="Chromosome"/>
</dbReference>
<accession>A0ABM8GLQ1</accession>
<keyword evidence="1" id="KW-0520">NAD</keyword>
<feature type="domain" description="GFO/IDH/MocA-like oxidoreductase" evidence="3">
    <location>
        <begin position="49"/>
        <end position="180"/>
    </location>
</feature>
<dbReference type="EMBL" id="AP027732">
    <property type="protein sequence ID" value="BDZ49328.1"/>
    <property type="molecule type" value="Genomic_DNA"/>
</dbReference>
<feature type="domain" description="Gfo/Idh/MocA-like oxidoreductase N-terminal" evidence="2">
    <location>
        <begin position="1"/>
        <end position="41"/>
    </location>
</feature>
<dbReference type="Gene3D" id="3.30.360.10">
    <property type="entry name" value="Dihydrodipicolinate Reductase, domain 2"/>
    <property type="match status" value="1"/>
</dbReference>
<sequence length="288" mass="31479">MAFLQAGINVLCEKPTTSTAADAAEVVRVADESGALFTVTHCYTGYPMVREAKELVRTGVLGRITLVEGRHAAGDPGVLREPEDSSKRHWHFKPSSMGKAVVLGEVGSHAHNIVEYVTGQRVIEVTAQLTTIAKRREIYDNAYLTLSFSDGAVGRLWSSFVAAGNEHGLAFAVYGDDGSLHWDQESPEYLWLRRPGEAAIRISRGLDSTSEASQAATRIRPGHPEGYIMAFANIYRDFFSGVLLRLLGESSDEAVRELPTARDGLSTIRLIEAAVESHDRRSPVEIVL</sequence>
<dbReference type="Gene3D" id="3.40.50.720">
    <property type="entry name" value="NAD(P)-binding Rossmann-like Domain"/>
    <property type="match status" value="1"/>
</dbReference>
<dbReference type="Pfam" id="PF01408">
    <property type="entry name" value="GFO_IDH_MocA"/>
    <property type="match status" value="1"/>
</dbReference>
<evidence type="ECO:0000256" key="1">
    <source>
        <dbReference type="ARBA" id="ARBA00023027"/>
    </source>
</evidence>
<proteinExistence type="predicted"/>
<dbReference type="InterPro" id="IPR051317">
    <property type="entry name" value="Gfo/Idh/MocA_oxidoreduct"/>
</dbReference>
<reference evidence="5" key="1">
    <citation type="journal article" date="2019" name="Int. J. Syst. Evol. Microbiol.">
        <title>The Global Catalogue of Microorganisms (GCM) 10K type strain sequencing project: providing services to taxonomists for standard genome sequencing and annotation.</title>
        <authorList>
            <consortium name="The Broad Institute Genomics Platform"/>
            <consortium name="The Broad Institute Genome Sequencing Center for Infectious Disease"/>
            <person name="Wu L."/>
            <person name="Ma J."/>
        </authorList>
    </citation>
    <scope>NUCLEOTIDE SEQUENCE [LARGE SCALE GENOMIC DNA]</scope>
    <source>
        <strain evidence="5">NBRC 108728</strain>
    </source>
</reference>